<dbReference type="EMBL" id="JAVDQA010000014">
    <property type="protein sequence ID" value="MDR6302295.1"/>
    <property type="molecule type" value="Genomic_DNA"/>
</dbReference>
<gene>
    <name evidence="1" type="ORF">GGR31_002975</name>
</gene>
<organism evidence="1 2">
    <name type="scientific">Mesonia maritima</name>
    <dbReference type="NCBI Taxonomy" id="1793873"/>
    <lineage>
        <taxon>Bacteria</taxon>
        <taxon>Pseudomonadati</taxon>
        <taxon>Bacteroidota</taxon>
        <taxon>Flavobacteriia</taxon>
        <taxon>Flavobacteriales</taxon>
        <taxon>Flavobacteriaceae</taxon>
        <taxon>Mesonia</taxon>
    </lineage>
</organism>
<accession>A0ABU1K9M0</accession>
<sequence>MGKCDYGYIKWHTSGRKENKYLDKNGIKYVANAEGRAVFCRNL</sequence>
<dbReference type="RefSeq" id="WP_309730792.1">
    <property type="nucleotide sequence ID" value="NZ_JAVDQA010000014.1"/>
</dbReference>
<protein>
    <submittedName>
        <fullName evidence="1">Uncharacterized protein</fullName>
    </submittedName>
</protein>
<reference evidence="1 2" key="1">
    <citation type="submission" date="2023-07" db="EMBL/GenBank/DDBJ databases">
        <title>Genomic Encyclopedia of Type Strains, Phase IV (KMG-IV): sequencing the most valuable type-strain genomes for metagenomic binning, comparative biology and taxonomic classification.</title>
        <authorList>
            <person name="Goeker M."/>
        </authorList>
    </citation>
    <scope>NUCLEOTIDE SEQUENCE [LARGE SCALE GENOMIC DNA]</scope>
    <source>
        <strain evidence="1 2">DSM 102814</strain>
    </source>
</reference>
<evidence type="ECO:0000313" key="2">
    <source>
        <dbReference type="Proteomes" id="UP001257659"/>
    </source>
</evidence>
<name>A0ABU1K9M0_9FLAO</name>
<proteinExistence type="predicted"/>
<dbReference type="Proteomes" id="UP001257659">
    <property type="component" value="Unassembled WGS sequence"/>
</dbReference>
<comment type="caution">
    <text evidence="1">The sequence shown here is derived from an EMBL/GenBank/DDBJ whole genome shotgun (WGS) entry which is preliminary data.</text>
</comment>
<evidence type="ECO:0000313" key="1">
    <source>
        <dbReference type="EMBL" id="MDR6302295.1"/>
    </source>
</evidence>
<keyword evidence="2" id="KW-1185">Reference proteome</keyword>